<organism evidence="1 2">
    <name type="scientific">Promicromonospora sukumoe</name>
    <dbReference type="NCBI Taxonomy" id="88382"/>
    <lineage>
        <taxon>Bacteria</taxon>
        <taxon>Bacillati</taxon>
        <taxon>Actinomycetota</taxon>
        <taxon>Actinomycetes</taxon>
        <taxon>Micrococcales</taxon>
        <taxon>Promicromonosporaceae</taxon>
        <taxon>Promicromonospora</taxon>
    </lineage>
</organism>
<keyword evidence="2" id="KW-1185">Reference proteome</keyword>
<gene>
    <name evidence="1" type="ORF">FHX71_004613</name>
</gene>
<protein>
    <submittedName>
        <fullName evidence="1">Uncharacterized protein</fullName>
    </submittedName>
</protein>
<name>A0A7W3JD49_9MICO</name>
<dbReference type="RefSeq" id="WP_182619710.1">
    <property type="nucleotide sequence ID" value="NZ_BAAATF010000014.1"/>
</dbReference>
<evidence type="ECO:0000313" key="2">
    <source>
        <dbReference type="Proteomes" id="UP000540568"/>
    </source>
</evidence>
<sequence length="94" mass="10397">MSNDIKRAQRDLDNARKRVEETAKAWRDALRTKAPAGQTAKAKALNTRAIEDEMKAEEALKRAIERTTGTVVNISRGGTVGIQAHTINGGYYRN</sequence>
<proteinExistence type="predicted"/>
<dbReference type="EMBL" id="JACGWV010000002">
    <property type="protein sequence ID" value="MBA8810637.1"/>
    <property type="molecule type" value="Genomic_DNA"/>
</dbReference>
<evidence type="ECO:0000313" key="1">
    <source>
        <dbReference type="EMBL" id="MBA8810637.1"/>
    </source>
</evidence>
<reference evidence="1 2" key="1">
    <citation type="submission" date="2020-07" db="EMBL/GenBank/DDBJ databases">
        <title>Sequencing the genomes of 1000 actinobacteria strains.</title>
        <authorList>
            <person name="Klenk H.-P."/>
        </authorList>
    </citation>
    <scope>NUCLEOTIDE SEQUENCE [LARGE SCALE GENOMIC DNA]</scope>
    <source>
        <strain evidence="1 2">DSM 44121</strain>
    </source>
</reference>
<comment type="caution">
    <text evidence="1">The sequence shown here is derived from an EMBL/GenBank/DDBJ whole genome shotgun (WGS) entry which is preliminary data.</text>
</comment>
<dbReference type="Proteomes" id="UP000540568">
    <property type="component" value="Unassembled WGS sequence"/>
</dbReference>
<dbReference type="AlphaFoldDB" id="A0A7W3JD49"/>
<accession>A0A7W3JD49</accession>